<feature type="domain" description="F-box" evidence="1">
    <location>
        <begin position="32"/>
        <end position="66"/>
    </location>
</feature>
<dbReference type="InterPro" id="IPR036047">
    <property type="entry name" value="F-box-like_dom_sf"/>
</dbReference>
<dbReference type="Pfam" id="PF00646">
    <property type="entry name" value="F-box"/>
    <property type="match status" value="1"/>
</dbReference>
<dbReference type="PANTHER" id="PTHR32212">
    <property type="entry name" value="CYCLIN-LIKE F-BOX"/>
    <property type="match status" value="1"/>
</dbReference>
<dbReference type="InterPro" id="IPR001810">
    <property type="entry name" value="F-box_dom"/>
</dbReference>
<gene>
    <name evidence="2" type="ORF">Lalb_Chr17g0342661</name>
</gene>
<evidence type="ECO:0000313" key="3">
    <source>
        <dbReference type="Proteomes" id="UP000447434"/>
    </source>
</evidence>
<dbReference type="AlphaFoldDB" id="A0A6A4P8S4"/>
<organism evidence="2 3">
    <name type="scientific">Lupinus albus</name>
    <name type="common">White lupine</name>
    <name type="synonym">Lupinus termis</name>
    <dbReference type="NCBI Taxonomy" id="3870"/>
    <lineage>
        <taxon>Eukaryota</taxon>
        <taxon>Viridiplantae</taxon>
        <taxon>Streptophyta</taxon>
        <taxon>Embryophyta</taxon>
        <taxon>Tracheophyta</taxon>
        <taxon>Spermatophyta</taxon>
        <taxon>Magnoliopsida</taxon>
        <taxon>eudicotyledons</taxon>
        <taxon>Gunneridae</taxon>
        <taxon>Pentapetalae</taxon>
        <taxon>rosids</taxon>
        <taxon>fabids</taxon>
        <taxon>Fabales</taxon>
        <taxon>Fabaceae</taxon>
        <taxon>Papilionoideae</taxon>
        <taxon>50 kb inversion clade</taxon>
        <taxon>genistoids sensu lato</taxon>
        <taxon>core genistoids</taxon>
        <taxon>Genisteae</taxon>
        <taxon>Lupinus</taxon>
    </lineage>
</organism>
<comment type="caution">
    <text evidence="2">The sequence shown here is derived from an EMBL/GenBank/DDBJ whole genome shotgun (WGS) entry which is preliminary data.</text>
</comment>
<evidence type="ECO:0000259" key="1">
    <source>
        <dbReference type="Pfam" id="PF00646"/>
    </source>
</evidence>
<dbReference type="SUPFAM" id="SSF81383">
    <property type="entry name" value="F-box domain"/>
    <property type="match status" value="1"/>
</dbReference>
<reference evidence="3" key="1">
    <citation type="journal article" date="2020" name="Nat. Commun.">
        <title>Genome sequence of the cluster root forming white lupin.</title>
        <authorList>
            <person name="Hufnagel B."/>
            <person name="Marques A."/>
            <person name="Soriano A."/>
            <person name="Marques L."/>
            <person name="Divol F."/>
            <person name="Doumas P."/>
            <person name="Sallet E."/>
            <person name="Mancinotti D."/>
            <person name="Carrere S."/>
            <person name="Marande W."/>
            <person name="Arribat S."/>
            <person name="Keller J."/>
            <person name="Huneau C."/>
            <person name="Blein T."/>
            <person name="Aime D."/>
            <person name="Laguerre M."/>
            <person name="Taylor J."/>
            <person name="Schubert V."/>
            <person name="Nelson M."/>
            <person name="Geu-Flores F."/>
            <person name="Crespi M."/>
            <person name="Gallardo-Guerrero K."/>
            <person name="Delaux P.-M."/>
            <person name="Salse J."/>
            <person name="Berges H."/>
            <person name="Guyot R."/>
            <person name="Gouzy J."/>
            <person name="Peret B."/>
        </authorList>
    </citation>
    <scope>NUCLEOTIDE SEQUENCE [LARGE SCALE GENOMIC DNA]</scope>
    <source>
        <strain evidence="3">cv. Amiga</strain>
    </source>
</reference>
<accession>A0A6A4P8S4</accession>
<protein>
    <submittedName>
        <fullName evidence="2">Putative F-box domain, leucine-rich repeat domain, L domain-containing protein</fullName>
    </submittedName>
</protein>
<proteinExistence type="predicted"/>
<dbReference type="Proteomes" id="UP000447434">
    <property type="component" value="Chromosome 17"/>
</dbReference>
<dbReference type="CDD" id="cd22160">
    <property type="entry name" value="F-box_AtFBL13-like"/>
    <property type="match status" value="1"/>
</dbReference>
<name>A0A6A4P8S4_LUPAL</name>
<dbReference type="InterPro" id="IPR053781">
    <property type="entry name" value="F-box_AtFBL13-like"/>
</dbReference>
<dbReference type="PANTHER" id="PTHR32212:SF456">
    <property type="entry name" value="F-BOX_RNI_FBD-LIKE DOMAIN PROTEIN"/>
    <property type="match status" value="1"/>
</dbReference>
<sequence length="184" mass="21308">MCKFVYIFNAPYLSLRFVICKANDNTGIDRISELSSEIIVKKILYLLPIRDVVRTSVLSRKWRYMWILVPRLDLGDFYRMCKSIGYGDIAIFGIMSGFVMLHDGPNTLCLLIFLWVIHSESDLSIIGLSVCQIVDFKRLYFIIVEEGIYEVPSNLLSLHTLTHCMLKYLQLSLPPNFGGFKYLY</sequence>
<keyword evidence="3" id="KW-1185">Reference proteome</keyword>
<dbReference type="EMBL" id="WOCE01000017">
    <property type="protein sequence ID" value="KAE9595808.1"/>
    <property type="molecule type" value="Genomic_DNA"/>
</dbReference>
<evidence type="ECO:0000313" key="2">
    <source>
        <dbReference type="EMBL" id="KAE9595808.1"/>
    </source>
</evidence>
<dbReference type="OrthoDB" id="1436862at2759"/>